<dbReference type="Proteomes" id="UP001165064">
    <property type="component" value="Unassembled WGS sequence"/>
</dbReference>
<name>A0ACB5U252_AMBMO</name>
<protein>
    <submittedName>
        <fullName evidence="1">Unnamed protein product</fullName>
    </submittedName>
</protein>
<organism evidence="1 2">
    <name type="scientific">Ambrosiozyma monospora</name>
    <name type="common">Yeast</name>
    <name type="synonym">Endomycopsis monosporus</name>
    <dbReference type="NCBI Taxonomy" id="43982"/>
    <lineage>
        <taxon>Eukaryota</taxon>
        <taxon>Fungi</taxon>
        <taxon>Dikarya</taxon>
        <taxon>Ascomycota</taxon>
        <taxon>Saccharomycotina</taxon>
        <taxon>Pichiomycetes</taxon>
        <taxon>Pichiales</taxon>
        <taxon>Pichiaceae</taxon>
        <taxon>Ambrosiozyma</taxon>
    </lineage>
</organism>
<sequence>MFNTKIISLCLLLASTSLSVQGIGIPQKTSAPRTTTTKATLNSNSQNTSSSKNTQHLSSTSKGQLSSNSTSANPSTITSNDYTNTPALYWASYAAIENVFYTFSSMSALAGQMSGMDDLLDYQSSLNYTTGEIVVHSTDETMFSLYKSFYSGLPSTLKGIIDGNVDEQYTLFNSYGEYVPTTTDVPLAPETSNLYHHCLCYNIENDISSAVSVINTIDYRYQVFFETFSETGLLSSAKDFYSSYLTAGIDLPVSECLQSLNPLISVLPWASDIKETATDCVTEFATYPLAEFPLNSTLYPMTSSSYALTTTHELSLELD</sequence>
<dbReference type="EMBL" id="BSXS01011139">
    <property type="protein sequence ID" value="GME99778.1"/>
    <property type="molecule type" value="Genomic_DNA"/>
</dbReference>
<reference evidence="1" key="1">
    <citation type="submission" date="2023-04" db="EMBL/GenBank/DDBJ databases">
        <title>Ambrosiozyma monospora NBRC 10751.</title>
        <authorList>
            <person name="Ichikawa N."/>
            <person name="Sato H."/>
            <person name="Tonouchi N."/>
        </authorList>
    </citation>
    <scope>NUCLEOTIDE SEQUENCE</scope>
    <source>
        <strain evidence="1">NBRC 10751</strain>
    </source>
</reference>
<gene>
    <name evidence="1" type="ORF">Amon02_001082100</name>
</gene>
<comment type="caution">
    <text evidence="1">The sequence shown here is derived from an EMBL/GenBank/DDBJ whole genome shotgun (WGS) entry which is preliminary data.</text>
</comment>
<keyword evidence="2" id="KW-1185">Reference proteome</keyword>
<accession>A0ACB5U252</accession>
<evidence type="ECO:0000313" key="1">
    <source>
        <dbReference type="EMBL" id="GME99778.1"/>
    </source>
</evidence>
<evidence type="ECO:0000313" key="2">
    <source>
        <dbReference type="Proteomes" id="UP001165064"/>
    </source>
</evidence>
<proteinExistence type="predicted"/>